<name>A0A9C7Q286_9RHOD</name>
<dbReference type="Proteomes" id="UP001061958">
    <property type="component" value="Unassembled WGS sequence"/>
</dbReference>
<proteinExistence type="predicted"/>
<dbReference type="AlphaFoldDB" id="A0A9C7Q286"/>
<dbReference type="InterPro" id="IPR032640">
    <property type="entry name" value="AMPK1_CBM"/>
</dbReference>
<reference evidence="3" key="2">
    <citation type="submission" date="2022-01" db="EMBL/GenBank/DDBJ databases">
        <authorList>
            <person name="Hirooka S."/>
            <person name="Miyagishima S.Y."/>
        </authorList>
    </citation>
    <scope>NUCLEOTIDE SEQUENCE</scope>
    <source>
        <strain evidence="3">NBRC 102759</strain>
    </source>
</reference>
<feature type="compositionally biased region" description="Basic and acidic residues" evidence="1">
    <location>
        <begin position="116"/>
        <end position="131"/>
    </location>
</feature>
<evidence type="ECO:0000313" key="4">
    <source>
        <dbReference type="Proteomes" id="UP001061958"/>
    </source>
</evidence>
<dbReference type="OrthoDB" id="5873279at2759"/>
<feature type="region of interest" description="Disordered" evidence="1">
    <location>
        <begin position="75"/>
        <end position="257"/>
    </location>
</feature>
<feature type="compositionally biased region" description="Basic and acidic residues" evidence="1">
    <location>
        <begin position="1"/>
        <end position="24"/>
    </location>
</feature>
<reference evidence="3" key="1">
    <citation type="journal article" date="2022" name="Proc. Natl. Acad. Sci. U.S.A.">
        <title>Life cycle and functional genomics of the unicellular red alga Galdieria for elucidating algal and plant evolution and industrial use.</title>
        <authorList>
            <person name="Hirooka S."/>
            <person name="Itabashi T."/>
            <person name="Ichinose T.M."/>
            <person name="Onuma R."/>
            <person name="Fujiwara T."/>
            <person name="Yamashita S."/>
            <person name="Jong L.W."/>
            <person name="Tomita R."/>
            <person name="Iwane A.H."/>
            <person name="Miyagishima S.Y."/>
        </authorList>
    </citation>
    <scope>NUCLEOTIDE SEQUENCE</scope>
    <source>
        <strain evidence="3">NBRC 102759</strain>
    </source>
</reference>
<evidence type="ECO:0000256" key="1">
    <source>
        <dbReference type="SAM" id="MobiDB-lite"/>
    </source>
</evidence>
<comment type="caution">
    <text evidence="3">The sequence shown here is derived from an EMBL/GenBank/DDBJ whole genome shotgun (WGS) entry which is preliminary data.</text>
</comment>
<dbReference type="CDD" id="cd02859">
    <property type="entry name" value="E_set_AMPKbeta_like_N"/>
    <property type="match status" value="1"/>
</dbReference>
<gene>
    <name evidence="3" type="ORF">GpartN1_g6341.t1</name>
</gene>
<organism evidence="3 4">
    <name type="scientific">Galdieria partita</name>
    <dbReference type="NCBI Taxonomy" id="83374"/>
    <lineage>
        <taxon>Eukaryota</taxon>
        <taxon>Rhodophyta</taxon>
        <taxon>Bangiophyceae</taxon>
        <taxon>Galdieriales</taxon>
        <taxon>Galdieriaceae</taxon>
        <taxon>Galdieria</taxon>
    </lineage>
</organism>
<feature type="region of interest" description="Disordered" evidence="1">
    <location>
        <begin position="1"/>
        <end position="61"/>
    </location>
</feature>
<protein>
    <recommendedName>
        <fullName evidence="2">AMP-activated protein kinase glycogen-binding domain-containing protein</fullName>
    </recommendedName>
</protein>
<dbReference type="EMBL" id="BQMJ01000056">
    <property type="protein sequence ID" value="GJQ14550.1"/>
    <property type="molecule type" value="Genomic_DNA"/>
</dbReference>
<evidence type="ECO:0000313" key="3">
    <source>
        <dbReference type="EMBL" id="GJQ14550.1"/>
    </source>
</evidence>
<sequence length="363" mass="40938">MKTKEKKGEQEETHTRSSESKEYNDNFDPGVSSLKDIPESLSGNKLHSSKKPPPPSFGTSWFGSFPESFIRLFGKKQSACSTQQRHNSIRRHSEPGHQASRENYPTMGKSTSYPEKIPRETATEENIDKEQTGTSLGAIQHITQEQKTVHKDDESQVNTAAESARYTVPTESSIKNFDSFDHSKSTTRGVTTSKSLDEFLNKKAKPRRHSDTEGRNSFDSADTRRHVSLSSGESTPSSSSSRSRSPSVIGNLSSKSGSKEPKFIFPVTGARQLRPQEISRHKYLECLKQKLVPTEFVYMKPAEQVLLMGDWLEWDAIPLQWDEENGFFRIVVDLPVGEHEFRYVVTPKQEVLGDHVNINDSSR</sequence>
<accession>A0A9C7Q286</accession>
<keyword evidence="4" id="KW-1185">Reference proteome</keyword>
<feature type="compositionally biased region" description="Polar residues" evidence="1">
    <location>
        <begin position="132"/>
        <end position="146"/>
    </location>
</feature>
<dbReference type="Gene3D" id="2.60.40.10">
    <property type="entry name" value="Immunoglobulins"/>
    <property type="match status" value="1"/>
</dbReference>
<feature type="domain" description="AMP-activated protein kinase glycogen-binding" evidence="2">
    <location>
        <begin position="292"/>
        <end position="347"/>
    </location>
</feature>
<feature type="compositionally biased region" description="Low complexity" evidence="1">
    <location>
        <begin position="228"/>
        <end position="247"/>
    </location>
</feature>
<evidence type="ECO:0000259" key="2">
    <source>
        <dbReference type="Pfam" id="PF16561"/>
    </source>
</evidence>
<dbReference type="SUPFAM" id="SSF81296">
    <property type="entry name" value="E set domains"/>
    <property type="match status" value="1"/>
</dbReference>
<feature type="compositionally biased region" description="Basic and acidic residues" evidence="1">
    <location>
        <begin position="209"/>
        <end position="225"/>
    </location>
</feature>
<dbReference type="InterPro" id="IPR013783">
    <property type="entry name" value="Ig-like_fold"/>
</dbReference>
<dbReference type="InterPro" id="IPR014756">
    <property type="entry name" value="Ig_E-set"/>
</dbReference>
<dbReference type="Pfam" id="PF16561">
    <property type="entry name" value="AMPK1_CBM"/>
    <property type="match status" value="1"/>
</dbReference>